<proteinExistence type="predicted"/>
<keyword evidence="1" id="KW-0812">Transmembrane</keyword>
<keyword evidence="1" id="KW-0472">Membrane</keyword>
<dbReference type="Proteomes" id="UP001157186">
    <property type="component" value="Unassembled WGS sequence"/>
</dbReference>
<accession>A0ABQ6GQU1</accession>
<name>A0ABQ6GQU1_9GAMM</name>
<keyword evidence="3" id="KW-1185">Reference proteome</keyword>
<sequence length="66" mass="7297">MKNVTLIYLCLFSGVLFLMLSAAIYITENSNLTPVFASIAFSIISISLMLLSRTKNCKSCQQNTSK</sequence>
<feature type="transmembrane region" description="Helical" evidence="1">
    <location>
        <begin position="7"/>
        <end position="26"/>
    </location>
</feature>
<protein>
    <submittedName>
        <fullName evidence="2">Uncharacterized protein</fullName>
    </submittedName>
</protein>
<keyword evidence="1" id="KW-1133">Transmembrane helix</keyword>
<feature type="transmembrane region" description="Helical" evidence="1">
    <location>
        <begin position="32"/>
        <end position="51"/>
    </location>
</feature>
<reference evidence="2 3" key="1">
    <citation type="submission" date="2023-03" db="EMBL/GenBank/DDBJ databases">
        <title>Draft genome sequence of Thalassotalea insulae KCTC 62186T.</title>
        <authorList>
            <person name="Sawabe T."/>
        </authorList>
    </citation>
    <scope>NUCLEOTIDE SEQUENCE [LARGE SCALE GENOMIC DNA]</scope>
    <source>
        <strain evidence="2 3">KCTC 62186</strain>
    </source>
</reference>
<dbReference type="EMBL" id="BSST01000001">
    <property type="protein sequence ID" value="GLX78266.1"/>
    <property type="molecule type" value="Genomic_DNA"/>
</dbReference>
<gene>
    <name evidence="2" type="ORF">tinsulaeT_16060</name>
</gene>
<evidence type="ECO:0000256" key="1">
    <source>
        <dbReference type="SAM" id="Phobius"/>
    </source>
</evidence>
<evidence type="ECO:0000313" key="2">
    <source>
        <dbReference type="EMBL" id="GLX78266.1"/>
    </source>
</evidence>
<evidence type="ECO:0000313" key="3">
    <source>
        <dbReference type="Proteomes" id="UP001157186"/>
    </source>
</evidence>
<organism evidence="2 3">
    <name type="scientific">Thalassotalea insulae</name>
    <dbReference type="NCBI Taxonomy" id="2056778"/>
    <lineage>
        <taxon>Bacteria</taxon>
        <taxon>Pseudomonadati</taxon>
        <taxon>Pseudomonadota</taxon>
        <taxon>Gammaproteobacteria</taxon>
        <taxon>Alteromonadales</taxon>
        <taxon>Colwelliaceae</taxon>
        <taxon>Thalassotalea</taxon>
    </lineage>
</organism>
<comment type="caution">
    <text evidence="2">The sequence shown here is derived from an EMBL/GenBank/DDBJ whole genome shotgun (WGS) entry which is preliminary data.</text>
</comment>